<keyword evidence="5 6" id="KW-0472">Membrane</keyword>
<keyword evidence="4 6" id="KW-1133">Transmembrane helix</keyword>
<evidence type="ECO:0000256" key="1">
    <source>
        <dbReference type="ARBA" id="ARBA00004651"/>
    </source>
</evidence>
<evidence type="ECO:0000313" key="8">
    <source>
        <dbReference type="Proteomes" id="UP000037178"/>
    </source>
</evidence>
<comment type="caution">
    <text evidence="7">The sequence shown here is derived from an EMBL/GenBank/DDBJ whole genome shotgun (WGS) entry which is preliminary data.</text>
</comment>
<dbReference type="GO" id="GO:0005886">
    <property type="term" value="C:plasma membrane"/>
    <property type="evidence" value="ECO:0007669"/>
    <property type="project" value="UniProtKB-SubCell"/>
</dbReference>
<dbReference type="GO" id="GO:0022857">
    <property type="term" value="F:transmembrane transporter activity"/>
    <property type="evidence" value="ECO:0007669"/>
    <property type="project" value="InterPro"/>
</dbReference>
<feature type="transmembrane region" description="Helical" evidence="6">
    <location>
        <begin position="271"/>
        <end position="291"/>
    </location>
</feature>
<feature type="transmembrane region" description="Helical" evidence="6">
    <location>
        <begin position="136"/>
        <end position="155"/>
    </location>
</feature>
<evidence type="ECO:0008006" key="9">
    <source>
        <dbReference type="Google" id="ProtNLM"/>
    </source>
</evidence>
<feature type="transmembrane region" description="Helical" evidence="6">
    <location>
        <begin position="45"/>
        <end position="70"/>
    </location>
</feature>
<keyword evidence="8" id="KW-1185">Reference proteome</keyword>
<gene>
    <name evidence="7" type="ORF">AIOL_002833</name>
</gene>
<feature type="transmembrane region" description="Helical" evidence="6">
    <location>
        <begin position="101"/>
        <end position="124"/>
    </location>
</feature>
<feature type="transmembrane region" description="Helical" evidence="6">
    <location>
        <begin position="12"/>
        <end position="33"/>
    </location>
</feature>
<evidence type="ECO:0000256" key="3">
    <source>
        <dbReference type="ARBA" id="ARBA00022692"/>
    </source>
</evidence>
<reference evidence="7 8" key="1">
    <citation type="submission" date="2015-06" db="EMBL/GenBank/DDBJ databases">
        <title>Draft genome sequence of an Alphaproteobacteria species associated to the Mediterranean sponge Oscarella lobularis.</title>
        <authorList>
            <person name="Jourda C."/>
            <person name="Santini S."/>
            <person name="Claverie J.-M."/>
        </authorList>
    </citation>
    <scope>NUCLEOTIDE SEQUENCE [LARGE SCALE GENOMIC DNA]</scope>
    <source>
        <strain evidence="7">IGS</strain>
    </source>
</reference>
<dbReference type="PANTHER" id="PTHR43124:SF3">
    <property type="entry name" value="CHLORAMPHENICOL EFFLUX PUMP RV0191"/>
    <property type="match status" value="1"/>
</dbReference>
<dbReference type="Gene3D" id="1.20.1250.20">
    <property type="entry name" value="MFS general substrate transporter like domains"/>
    <property type="match status" value="1"/>
</dbReference>
<dbReference type="InterPro" id="IPR011701">
    <property type="entry name" value="MFS"/>
</dbReference>
<dbReference type="OrthoDB" id="6095882at2"/>
<dbReference type="InterPro" id="IPR036259">
    <property type="entry name" value="MFS_trans_sf"/>
</dbReference>
<evidence type="ECO:0000256" key="5">
    <source>
        <dbReference type="ARBA" id="ARBA00023136"/>
    </source>
</evidence>
<dbReference type="RefSeq" id="WP_049643543.1">
    <property type="nucleotide sequence ID" value="NZ_LFTY01000002.1"/>
</dbReference>
<feature type="transmembrane region" description="Helical" evidence="6">
    <location>
        <begin position="244"/>
        <end position="264"/>
    </location>
</feature>
<dbReference type="AlphaFoldDB" id="A0A0J9E4Y5"/>
<evidence type="ECO:0000256" key="6">
    <source>
        <dbReference type="SAM" id="Phobius"/>
    </source>
</evidence>
<protein>
    <recommendedName>
        <fullName evidence="9">MFS transporter</fullName>
    </recommendedName>
</protein>
<dbReference type="Proteomes" id="UP000037178">
    <property type="component" value="Unassembled WGS sequence"/>
</dbReference>
<dbReference type="PATRIC" id="fig|1675527.3.peg.2966"/>
<sequence length="387" mass="40081">MTQRENTDWRLVWLIWAAGLGMAAQYGKISVIFGRLPEVYPSAGAALGFAVSLVGFVGILLGVAAGLLVARVGFRRALLAGLIGGGALSMLQALWPPLPVFLGLRLLEGATHLAMVVAAPTLIAEVTAPRDQGRALTLWGSFFGVAFAVLVWGGLPLAQAHGLGALMAAHGLYMWLMAGLLWFVLPTVVQAPRGVSVAELARAHGQIYRSPSIGAPAAGWLFYTFCFVSTLTLVPPYLAPEWRALTIGAMPLLSIVSSLTLGAWALRRLSAVSVVVAGFLASAGCVMALLVWPGAPWAAMGLGASLGLVQGASFAAVPQLNARTEDRALANGGLAQMGNLGNTIGTPVVLGVIAVAGYAGFMSAVLAMLLCGAGAHMVLARLRSPRR</sequence>
<feature type="transmembrane region" description="Helical" evidence="6">
    <location>
        <begin position="77"/>
        <end position="95"/>
    </location>
</feature>
<keyword evidence="3 6" id="KW-0812">Transmembrane</keyword>
<feature type="transmembrane region" description="Helical" evidence="6">
    <location>
        <begin position="161"/>
        <end position="185"/>
    </location>
</feature>
<organism evidence="7 8">
    <name type="scientific">Candidatus Rhodobacter oscarellae</name>
    <dbReference type="NCBI Taxonomy" id="1675527"/>
    <lineage>
        <taxon>Bacteria</taxon>
        <taxon>Pseudomonadati</taxon>
        <taxon>Pseudomonadota</taxon>
        <taxon>Alphaproteobacteria</taxon>
        <taxon>Rhodobacterales</taxon>
        <taxon>Rhodobacter group</taxon>
        <taxon>Rhodobacter</taxon>
    </lineage>
</organism>
<dbReference type="SUPFAM" id="SSF103473">
    <property type="entry name" value="MFS general substrate transporter"/>
    <property type="match status" value="1"/>
</dbReference>
<feature type="transmembrane region" description="Helical" evidence="6">
    <location>
        <begin position="217"/>
        <end position="238"/>
    </location>
</feature>
<comment type="subcellular location">
    <subcellularLocation>
        <location evidence="1">Cell membrane</location>
        <topology evidence="1">Multi-pass membrane protein</topology>
    </subcellularLocation>
</comment>
<evidence type="ECO:0000256" key="4">
    <source>
        <dbReference type="ARBA" id="ARBA00022989"/>
    </source>
</evidence>
<evidence type="ECO:0000313" key="7">
    <source>
        <dbReference type="EMBL" id="KMW57865.1"/>
    </source>
</evidence>
<dbReference type="STRING" id="1675527.AIOL_002833"/>
<dbReference type="EMBL" id="LFTY01000002">
    <property type="protein sequence ID" value="KMW57865.1"/>
    <property type="molecule type" value="Genomic_DNA"/>
</dbReference>
<dbReference type="Pfam" id="PF07690">
    <property type="entry name" value="MFS_1"/>
    <property type="match status" value="1"/>
</dbReference>
<dbReference type="PANTHER" id="PTHR43124">
    <property type="entry name" value="PURINE EFFLUX PUMP PBUE"/>
    <property type="match status" value="1"/>
</dbReference>
<dbReference type="InterPro" id="IPR050189">
    <property type="entry name" value="MFS_Efflux_Transporters"/>
</dbReference>
<accession>A0A0J9E4Y5</accession>
<name>A0A0J9E4Y5_9RHOB</name>
<evidence type="ECO:0000256" key="2">
    <source>
        <dbReference type="ARBA" id="ARBA00022475"/>
    </source>
</evidence>
<keyword evidence="2" id="KW-1003">Cell membrane</keyword>
<proteinExistence type="predicted"/>